<dbReference type="InterPro" id="IPR003661">
    <property type="entry name" value="HisK_dim/P_dom"/>
</dbReference>
<proteinExistence type="predicted"/>
<dbReference type="Gene3D" id="3.30.565.10">
    <property type="entry name" value="Histidine kinase-like ATPase, C-terminal domain"/>
    <property type="match status" value="1"/>
</dbReference>
<dbReference type="PROSITE" id="PS50109">
    <property type="entry name" value="HIS_KIN"/>
    <property type="match status" value="1"/>
</dbReference>
<dbReference type="InterPro" id="IPR005467">
    <property type="entry name" value="His_kinase_dom"/>
</dbReference>
<dbReference type="InterPro" id="IPR001610">
    <property type="entry name" value="PAC"/>
</dbReference>
<gene>
    <name evidence="13" type="ORF">FCL54_06370</name>
</gene>
<keyword evidence="9" id="KW-0902">Two-component regulatory system</keyword>
<evidence type="ECO:0000259" key="12">
    <source>
        <dbReference type="PROSITE" id="PS50113"/>
    </source>
</evidence>
<dbReference type="Gene3D" id="3.30.450.20">
    <property type="entry name" value="PAS domain"/>
    <property type="match status" value="3"/>
</dbReference>
<dbReference type="SUPFAM" id="SSF55785">
    <property type="entry name" value="PYP-like sensor domain (PAS domain)"/>
    <property type="match status" value="3"/>
</dbReference>
<dbReference type="Pfam" id="PF00989">
    <property type="entry name" value="PAS"/>
    <property type="match status" value="2"/>
</dbReference>
<name>A0A5R9F558_9BACL</name>
<dbReference type="InterPro" id="IPR013767">
    <property type="entry name" value="PAS_fold"/>
</dbReference>
<evidence type="ECO:0000256" key="8">
    <source>
        <dbReference type="ARBA" id="ARBA00022969"/>
    </source>
</evidence>
<dbReference type="OrthoDB" id="9815750at2"/>
<dbReference type="NCBIfam" id="TIGR00229">
    <property type="entry name" value="sensory_box"/>
    <property type="match status" value="3"/>
</dbReference>
<accession>A0A5R9F558</accession>
<evidence type="ECO:0000259" key="11">
    <source>
        <dbReference type="PROSITE" id="PS50112"/>
    </source>
</evidence>
<feature type="domain" description="PAS" evidence="11">
    <location>
        <begin position="138"/>
        <end position="208"/>
    </location>
</feature>
<dbReference type="SUPFAM" id="SSF47384">
    <property type="entry name" value="Homodimeric domain of signal transducing histidine kinase"/>
    <property type="match status" value="1"/>
</dbReference>
<dbReference type="SMART" id="SM00387">
    <property type="entry name" value="HATPase_c"/>
    <property type="match status" value="1"/>
</dbReference>
<dbReference type="InterPro" id="IPR000014">
    <property type="entry name" value="PAS"/>
</dbReference>
<keyword evidence="4" id="KW-0808">Transferase</keyword>
<dbReference type="InterPro" id="IPR000700">
    <property type="entry name" value="PAS-assoc_C"/>
</dbReference>
<evidence type="ECO:0000313" key="13">
    <source>
        <dbReference type="EMBL" id="TLS38161.1"/>
    </source>
</evidence>
<evidence type="ECO:0000256" key="1">
    <source>
        <dbReference type="ARBA" id="ARBA00000085"/>
    </source>
</evidence>
<dbReference type="FunFam" id="1.10.287.130:FF:000040">
    <property type="entry name" value="PAS domain-containing sensor histidine kinase"/>
    <property type="match status" value="1"/>
</dbReference>
<keyword evidence="14" id="KW-1185">Reference proteome</keyword>
<dbReference type="PRINTS" id="PR00344">
    <property type="entry name" value="BCTRLSENSOR"/>
</dbReference>
<evidence type="ECO:0000256" key="3">
    <source>
        <dbReference type="ARBA" id="ARBA00022553"/>
    </source>
</evidence>
<dbReference type="PROSITE" id="PS50112">
    <property type="entry name" value="PAS"/>
    <property type="match status" value="3"/>
</dbReference>
<sequence>MKHNMSIINEENILWSILEGTAYAILIFDNENKIIEVNRSFEKMFGWKKEELVGQKAKMESFIPDQWEDQAKEVLENVLNGKEIYSFETQRYKKDGSILDVSCTFTPILDENGMIVGGTTTHRDITEKKSAERALKESEERYRSLVETSPDVIAVHSKGKFMYMNPAGLKLLGFKRAEDISGVSITDYIHPEDRPLVRERIAKMMETSDQLESIELKVVLPKNKVINSSVSASPICYRGQSAIQVIMRDVTERVRMREQLQLILRSAGDGIYGVNQSGEITFINQSAAEMIGISEKAAIGMRMCELLTNQDEALIKIEDDPIYRSLVNGDAVEVSNQYIRRQDGTSFIVDYICTPIKENGIITGAVVSFRDVTERNNTEELLRKSDKLSVVGQLAAGVAHEIRNPLTSLKGFLQLLQKDAKDETETYYNVMLSELKRIESIIGELLVLAKPQAAKYDRVNILSILNHVITLLTSQANLKNIEIIQTYRLSQPIIEAEENHLKQVLINILKNAVEAMENQNHGKIFVSAETNEQQNELKIEIKDEGPGIAEDRISKLGEPFYSTKEKGTGLGLMICSKIIKDHGGKLSIKSELEKGTTISIVLPIKQSIQ</sequence>
<dbReference type="SMART" id="SM00091">
    <property type="entry name" value="PAS"/>
    <property type="match status" value="3"/>
</dbReference>
<dbReference type="Proteomes" id="UP000308230">
    <property type="component" value="Unassembled WGS sequence"/>
</dbReference>
<dbReference type="AlphaFoldDB" id="A0A5R9F558"/>
<dbReference type="InterPro" id="IPR004358">
    <property type="entry name" value="Sig_transdc_His_kin-like_C"/>
</dbReference>
<feature type="domain" description="PAC" evidence="12">
    <location>
        <begin position="85"/>
        <end position="137"/>
    </location>
</feature>
<feature type="domain" description="PAC" evidence="12">
    <location>
        <begin position="332"/>
        <end position="384"/>
    </location>
</feature>
<evidence type="ECO:0000256" key="5">
    <source>
        <dbReference type="ARBA" id="ARBA00022741"/>
    </source>
</evidence>
<evidence type="ECO:0000259" key="10">
    <source>
        <dbReference type="PROSITE" id="PS50109"/>
    </source>
</evidence>
<dbReference type="InterPro" id="IPR003594">
    <property type="entry name" value="HATPase_dom"/>
</dbReference>
<keyword evidence="3" id="KW-0597">Phosphoprotein</keyword>
<dbReference type="InterPro" id="IPR036890">
    <property type="entry name" value="HATPase_C_sf"/>
</dbReference>
<dbReference type="PANTHER" id="PTHR43065:SF34">
    <property type="entry name" value="SPORULATION KINASE A"/>
    <property type="match status" value="1"/>
</dbReference>
<dbReference type="GO" id="GO:0005524">
    <property type="term" value="F:ATP binding"/>
    <property type="evidence" value="ECO:0007669"/>
    <property type="project" value="UniProtKB-KW"/>
</dbReference>
<keyword evidence="7" id="KW-0067">ATP-binding</keyword>
<dbReference type="SMART" id="SM00086">
    <property type="entry name" value="PAC"/>
    <property type="match status" value="3"/>
</dbReference>
<dbReference type="SMART" id="SM00388">
    <property type="entry name" value="HisKA"/>
    <property type="match status" value="1"/>
</dbReference>
<evidence type="ECO:0000256" key="2">
    <source>
        <dbReference type="ARBA" id="ARBA00012438"/>
    </source>
</evidence>
<dbReference type="GO" id="GO:0030435">
    <property type="term" value="P:sporulation resulting in formation of a cellular spore"/>
    <property type="evidence" value="ECO:0007669"/>
    <property type="project" value="UniProtKB-KW"/>
</dbReference>
<evidence type="ECO:0000256" key="4">
    <source>
        <dbReference type="ARBA" id="ARBA00022679"/>
    </source>
</evidence>
<feature type="domain" description="PAS" evidence="11">
    <location>
        <begin position="256"/>
        <end position="330"/>
    </location>
</feature>
<organism evidence="13 14">
    <name type="scientific">Exobacillus caeni</name>
    <dbReference type="NCBI Taxonomy" id="2574798"/>
    <lineage>
        <taxon>Bacteria</taxon>
        <taxon>Bacillati</taxon>
        <taxon>Bacillota</taxon>
        <taxon>Bacilli</taxon>
        <taxon>Bacillales</taxon>
        <taxon>Guptibacillaceae</taxon>
        <taxon>Exobacillus</taxon>
    </lineage>
</organism>
<dbReference type="EC" id="2.7.13.3" evidence="2"/>
<dbReference type="Pfam" id="PF13426">
    <property type="entry name" value="PAS_9"/>
    <property type="match status" value="1"/>
</dbReference>
<dbReference type="CDD" id="cd00082">
    <property type="entry name" value="HisKA"/>
    <property type="match status" value="1"/>
</dbReference>
<dbReference type="InterPro" id="IPR036097">
    <property type="entry name" value="HisK_dim/P_sf"/>
</dbReference>
<feature type="domain" description="PAS" evidence="11">
    <location>
        <begin position="10"/>
        <end position="82"/>
    </location>
</feature>
<dbReference type="CDD" id="cd00130">
    <property type="entry name" value="PAS"/>
    <property type="match status" value="3"/>
</dbReference>
<keyword evidence="5" id="KW-0547">Nucleotide-binding</keyword>
<dbReference type="Pfam" id="PF00512">
    <property type="entry name" value="HisKA"/>
    <property type="match status" value="1"/>
</dbReference>
<dbReference type="Pfam" id="PF02518">
    <property type="entry name" value="HATPase_c"/>
    <property type="match status" value="1"/>
</dbReference>
<dbReference type="CDD" id="cd00075">
    <property type="entry name" value="HATPase"/>
    <property type="match status" value="1"/>
</dbReference>
<feature type="domain" description="Histidine kinase" evidence="10">
    <location>
        <begin position="397"/>
        <end position="606"/>
    </location>
</feature>
<keyword evidence="6" id="KW-0418">Kinase</keyword>
<evidence type="ECO:0000256" key="7">
    <source>
        <dbReference type="ARBA" id="ARBA00022840"/>
    </source>
</evidence>
<comment type="caution">
    <text evidence="13">The sequence shown here is derived from an EMBL/GenBank/DDBJ whole genome shotgun (WGS) entry which is preliminary data.</text>
</comment>
<reference evidence="13 14" key="1">
    <citation type="submission" date="2019-04" db="EMBL/GenBank/DDBJ databases">
        <title>Bacillus caeni sp. nov., a bacterium isolated from mangrove sediment.</title>
        <authorList>
            <person name="Huang H."/>
            <person name="Mo K."/>
            <person name="Hu Y."/>
        </authorList>
    </citation>
    <scope>NUCLEOTIDE SEQUENCE [LARGE SCALE GENOMIC DNA]</scope>
    <source>
        <strain evidence="13 14">HB172195</strain>
    </source>
</reference>
<dbReference type="GO" id="GO:0006355">
    <property type="term" value="P:regulation of DNA-templated transcription"/>
    <property type="evidence" value="ECO:0007669"/>
    <property type="project" value="InterPro"/>
</dbReference>
<evidence type="ECO:0000256" key="9">
    <source>
        <dbReference type="ARBA" id="ARBA00023012"/>
    </source>
</evidence>
<comment type="catalytic activity">
    <reaction evidence="1">
        <text>ATP + protein L-histidine = ADP + protein N-phospho-L-histidine.</text>
        <dbReference type="EC" id="2.7.13.3"/>
    </reaction>
</comment>
<dbReference type="Gene3D" id="1.10.287.130">
    <property type="match status" value="1"/>
</dbReference>
<evidence type="ECO:0000313" key="14">
    <source>
        <dbReference type="Proteomes" id="UP000308230"/>
    </source>
</evidence>
<dbReference type="SUPFAM" id="SSF55874">
    <property type="entry name" value="ATPase domain of HSP90 chaperone/DNA topoisomerase II/histidine kinase"/>
    <property type="match status" value="1"/>
</dbReference>
<dbReference type="EMBL" id="SWLG01000004">
    <property type="protein sequence ID" value="TLS38161.1"/>
    <property type="molecule type" value="Genomic_DNA"/>
</dbReference>
<dbReference type="PROSITE" id="PS50113">
    <property type="entry name" value="PAC"/>
    <property type="match status" value="2"/>
</dbReference>
<dbReference type="RefSeq" id="WP_138124382.1">
    <property type="nucleotide sequence ID" value="NZ_SWLG01000004.1"/>
</dbReference>
<evidence type="ECO:0000256" key="6">
    <source>
        <dbReference type="ARBA" id="ARBA00022777"/>
    </source>
</evidence>
<dbReference type="PANTHER" id="PTHR43065">
    <property type="entry name" value="SENSOR HISTIDINE KINASE"/>
    <property type="match status" value="1"/>
</dbReference>
<dbReference type="GO" id="GO:0000155">
    <property type="term" value="F:phosphorelay sensor kinase activity"/>
    <property type="evidence" value="ECO:0007669"/>
    <property type="project" value="InterPro"/>
</dbReference>
<keyword evidence="8" id="KW-0749">Sporulation</keyword>
<dbReference type="InterPro" id="IPR035965">
    <property type="entry name" value="PAS-like_dom_sf"/>
</dbReference>
<protein>
    <recommendedName>
        <fullName evidence="2">histidine kinase</fullName>
        <ecNumber evidence="2">2.7.13.3</ecNumber>
    </recommendedName>
</protein>